<dbReference type="SUPFAM" id="SSF53474">
    <property type="entry name" value="alpha/beta-Hydrolases"/>
    <property type="match status" value="1"/>
</dbReference>
<sequence>MSASLGDSQLLLETIDGQQLFVRQNLPVAPAAVLVIVHGLGGHQGRYDYMTNYFVRHHVAVYRYDHRGHGQTPGPHGVYGDFNHFPDDLKTVVDWAKKNTPHLPIFVVGHSLGGGTAMAFGAKYPQTVNGIISVGALTRYHHQVFGPVRHFGDDETISGSFGDRSNSSAWMRQDYQDDPLNLTEIKGSLPNAAMDLVTFNRTHAADFVDPVLILHGAEDGVVSVTDSMDSYREISSRDKELHIYPFLRHQVLNEPSRRLAVYQEILDWMKKHG</sequence>
<dbReference type="Gene3D" id="3.40.50.1820">
    <property type="entry name" value="alpha/beta hydrolase"/>
    <property type="match status" value="1"/>
</dbReference>
<evidence type="ECO:0000259" key="1">
    <source>
        <dbReference type="Pfam" id="PF12146"/>
    </source>
</evidence>
<name>A0A508YT55_LIMMU</name>
<keyword evidence="2" id="KW-0378">Hydrolase</keyword>
<reference evidence="2 3" key="1">
    <citation type="submission" date="2019-06" db="EMBL/GenBank/DDBJ databases">
        <authorList>
            <person name="Rodrigo-Torres L."/>
            <person name="Arahal R. D."/>
            <person name="Lucena T."/>
        </authorList>
    </citation>
    <scope>NUCLEOTIDE SEQUENCE [LARGE SCALE GENOMIC DNA]</scope>
    <source>
        <strain evidence="2 3">INIA P508</strain>
    </source>
</reference>
<evidence type="ECO:0000313" key="2">
    <source>
        <dbReference type="EMBL" id="VTZ92422.1"/>
    </source>
</evidence>
<dbReference type="EMBL" id="CABFNH010000027">
    <property type="protein sequence ID" value="VTZ92422.1"/>
    <property type="molecule type" value="Genomic_DNA"/>
</dbReference>
<dbReference type="Proteomes" id="UP000365705">
    <property type="component" value="Unassembled WGS sequence"/>
</dbReference>
<dbReference type="InterPro" id="IPR051044">
    <property type="entry name" value="MAG_DAG_Lipase"/>
</dbReference>
<dbReference type="RefSeq" id="WP_143113367.1">
    <property type="nucleotide sequence ID" value="NZ_CABFNH010000027.1"/>
</dbReference>
<dbReference type="InterPro" id="IPR022742">
    <property type="entry name" value="Hydrolase_4"/>
</dbReference>
<organism evidence="2 3">
    <name type="scientific">Limosilactobacillus mucosae</name>
    <name type="common">Lactobacillus mucosae</name>
    <dbReference type="NCBI Taxonomy" id="97478"/>
    <lineage>
        <taxon>Bacteria</taxon>
        <taxon>Bacillati</taxon>
        <taxon>Bacillota</taxon>
        <taxon>Bacilli</taxon>
        <taxon>Lactobacillales</taxon>
        <taxon>Lactobacillaceae</taxon>
        <taxon>Limosilactobacillus</taxon>
    </lineage>
</organism>
<dbReference type="PANTHER" id="PTHR11614">
    <property type="entry name" value="PHOSPHOLIPASE-RELATED"/>
    <property type="match status" value="1"/>
</dbReference>
<dbReference type="PRINTS" id="PR00111">
    <property type="entry name" value="ABHYDROLASE"/>
</dbReference>
<dbReference type="GO" id="GO:0047372">
    <property type="term" value="F:monoacylglycerol lipase activity"/>
    <property type="evidence" value="ECO:0007669"/>
    <property type="project" value="UniProtKB-EC"/>
</dbReference>
<protein>
    <submittedName>
        <fullName evidence="2">Monoacylglycerol lipase</fullName>
        <ecNumber evidence="2">3.1.1.23</ecNumber>
    </submittedName>
</protein>
<feature type="domain" description="Serine aminopeptidase S33" evidence="1">
    <location>
        <begin position="30"/>
        <end position="255"/>
    </location>
</feature>
<accession>A0A508YT55</accession>
<proteinExistence type="predicted"/>
<dbReference type="InterPro" id="IPR029058">
    <property type="entry name" value="AB_hydrolase_fold"/>
</dbReference>
<dbReference type="AlphaFoldDB" id="A0A508YT55"/>
<gene>
    <name evidence="2" type="ORF">LMUP508_01713</name>
</gene>
<dbReference type="Pfam" id="PF12146">
    <property type="entry name" value="Hydrolase_4"/>
    <property type="match status" value="1"/>
</dbReference>
<dbReference type="InterPro" id="IPR000073">
    <property type="entry name" value="AB_hydrolase_1"/>
</dbReference>
<dbReference type="EC" id="3.1.1.23" evidence="2"/>
<evidence type="ECO:0000313" key="3">
    <source>
        <dbReference type="Proteomes" id="UP000365705"/>
    </source>
</evidence>